<feature type="transmembrane region" description="Helical" evidence="1">
    <location>
        <begin position="261"/>
        <end position="281"/>
    </location>
</feature>
<dbReference type="Gene3D" id="1.25.40.10">
    <property type="entry name" value="Tetratricopeptide repeat domain"/>
    <property type="match status" value="1"/>
</dbReference>
<dbReference type="SUPFAM" id="SSF48452">
    <property type="entry name" value="TPR-like"/>
    <property type="match status" value="1"/>
</dbReference>
<dbReference type="EMBL" id="AP018560">
    <property type="protein sequence ID" value="BBD79107.1"/>
    <property type="molecule type" value="Genomic_DNA"/>
</dbReference>
<sequence length="558" mass="61421">MERRLDLAAALGGAFWLLHPLFVSTTLYIVQREAMLPATCTLLGLLAWLQGRSAFAQGKPTLGTAWLLIGLGLCTALATASKANGVLLPALVLTVEIVFFAENHSPAAWRAADRSAYRRLMLVLAGIPSLLIAGYLAFEGWRGLTHGLGGARPWTLGQRLLTEPRVLMDYLKLLWLPRPFTTGLFNDQYVVSTSLWQPVTTLPALLGVIALLVAAWVLRRRAPAVALALAFYFVGQSMESSTLALELYFEHRNYLPALLMFWPLSLWLCGLKMSATGTALFPLTQPAIRLRGALALAVLAGLGWMTHARADLWGNAQDQALLWARLNPNSPRAQAFAAQAEMQAGHPERAVARLRPALAQRPDEVQLALNLLAARCQQGHLDAGTLHAALQALRTTRDTGTLLASWFNRAIDQSAEPACPELDLATLEQLLQAAQSNPRLVDLAGRRQDLYHLQGRIALARQQPQAALAAFNTALDQQVRPEAAFQQAALLGSAHQPALALAHLDHYEAERDREEAPAFGMPRIHAWVLRRQHYWDNELLRLRQTLRDDLRPMPSPSP</sequence>
<organism evidence="2 3">
    <name type="scientific">Aerosticca soli</name>
    <dbReference type="NCBI Taxonomy" id="2010829"/>
    <lineage>
        <taxon>Bacteria</taxon>
        <taxon>Pseudomonadati</taxon>
        <taxon>Pseudomonadota</taxon>
        <taxon>Gammaproteobacteria</taxon>
        <taxon>Lysobacterales</taxon>
        <taxon>Rhodanobacteraceae</taxon>
        <taxon>Aerosticca</taxon>
    </lineage>
</organism>
<evidence type="ECO:0000313" key="3">
    <source>
        <dbReference type="Proteomes" id="UP000270530"/>
    </source>
</evidence>
<keyword evidence="1" id="KW-1133">Transmembrane helix</keyword>
<feature type="transmembrane region" description="Helical" evidence="1">
    <location>
        <begin position="195"/>
        <end position="218"/>
    </location>
</feature>
<reference evidence="3" key="2">
    <citation type="submission" date="2018-06" db="EMBL/GenBank/DDBJ databases">
        <title>Genome sequence of Rhodanobacteraceae bacterium strain Dysh456.</title>
        <authorList>
            <person name="Fukui M."/>
        </authorList>
    </citation>
    <scope>NUCLEOTIDE SEQUENCE [LARGE SCALE GENOMIC DNA]</scope>
    <source>
        <strain evidence="3">Dysh456</strain>
    </source>
</reference>
<protein>
    <submittedName>
        <fullName evidence="2">TPR repeat protein</fullName>
    </submittedName>
</protein>
<evidence type="ECO:0000256" key="1">
    <source>
        <dbReference type="SAM" id="Phobius"/>
    </source>
</evidence>
<keyword evidence="1" id="KW-0812">Transmembrane</keyword>
<dbReference type="Proteomes" id="UP000270530">
    <property type="component" value="Chromosome"/>
</dbReference>
<feature type="transmembrane region" description="Helical" evidence="1">
    <location>
        <begin position="288"/>
        <end position="305"/>
    </location>
</feature>
<feature type="transmembrane region" description="Helical" evidence="1">
    <location>
        <begin position="61"/>
        <end position="80"/>
    </location>
</feature>
<feature type="transmembrane region" description="Helical" evidence="1">
    <location>
        <begin position="86"/>
        <end position="104"/>
    </location>
</feature>
<dbReference type="InterPro" id="IPR011990">
    <property type="entry name" value="TPR-like_helical_dom_sf"/>
</dbReference>
<feature type="transmembrane region" description="Helical" evidence="1">
    <location>
        <begin position="116"/>
        <end position="138"/>
    </location>
</feature>
<dbReference type="AlphaFoldDB" id="A0A2Z6E2D2"/>
<keyword evidence="3" id="KW-1185">Reference proteome</keyword>
<feature type="transmembrane region" description="Helical" evidence="1">
    <location>
        <begin position="225"/>
        <end position="249"/>
    </location>
</feature>
<proteinExistence type="predicted"/>
<dbReference type="KEGG" id="rbd:ALSL_0436"/>
<reference evidence="3" key="1">
    <citation type="submission" date="2018-04" db="EMBL/GenBank/DDBJ databases">
        <authorList>
            <person name="Watanabe M."/>
            <person name="Kojima H."/>
        </authorList>
    </citation>
    <scope>NUCLEOTIDE SEQUENCE [LARGE SCALE GENOMIC DNA]</scope>
    <source>
        <strain evidence="3">Dysh456</strain>
    </source>
</reference>
<accession>A0A2Z6E2D2</accession>
<evidence type="ECO:0000313" key="2">
    <source>
        <dbReference type="EMBL" id="BBD79107.1"/>
    </source>
</evidence>
<keyword evidence="1" id="KW-0472">Membrane</keyword>
<feature type="transmembrane region" description="Helical" evidence="1">
    <location>
        <begin position="33"/>
        <end position="49"/>
    </location>
</feature>
<gene>
    <name evidence="2" type="ORF">ALSL_0436</name>
</gene>
<name>A0A2Z6E2D2_9GAMM</name>